<name>A0A6G7VF66_9GAMM</name>
<accession>A0A6G7VF66</accession>
<comment type="catalytic activity">
    <reaction evidence="6 7">
        <text>N-acetyl-L-glutamate 5-semialdehyde + phosphate + NADP(+) = N-acetyl-L-glutamyl 5-phosphate + NADPH + H(+)</text>
        <dbReference type="Rhea" id="RHEA:21588"/>
        <dbReference type="ChEBI" id="CHEBI:15378"/>
        <dbReference type="ChEBI" id="CHEBI:29123"/>
        <dbReference type="ChEBI" id="CHEBI:43474"/>
        <dbReference type="ChEBI" id="CHEBI:57783"/>
        <dbReference type="ChEBI" id="CHEBI:57936"/>
        <dbReference type="ChEBI" id="CHEBI:58349"/>
        <dbReference type="EC" id="1.2.1.38"/>
    </reaction>
</comment>
<feature type="domain" description="Semialdehyde dehydrogenase NAD-binding" evidence="9">
    <location>
        <begin position="3"/>
        <end position="141"/>
    </location>
</feature>
<dbReference type="AlphaFoldDB" id="A0A6G7VF66"/>
<dbReference type="InterPro" id="IPR050085">
    <property type="entry name" value="AGPR"/>
</dbReference>
<dbReference type="Gene3D" id="3.40.50.720">
    <property type="entry name" value="NAD(P)-binding Rossmann-like Domain"/>
    <property type="match status" value="1"/>
</dbReference>
<dbReference type="PANTHER" id="PTHR32338">
    <property type="entry name" value="N-ACETYL-GAMMA-GLUTAMYL-PHOSPHATE REDUCTASE, CHLOROPLASTIC-RELATED-RELATED"/>
    <property type="match status" value="1"/>
</dbReference>
<dbReference type="FunFam" id="3.30.360.10:FF:000014">
    <property type="entry name" value="N-acetyl-gamma-glutamyl-phosphate reductase"/>
    <property type="match status" value="1"/>
</dbReference>
<keyword evidence="5 7" id="KW-0560">Oxidoreductase</keyword>
<sequence>MIRVGIVGGTGYTGAELLRLLVQHPQARLAVITSRAEAGQPVAELFPHLRGHLDLSFSEPDIELLATCDLVFFATPNGTAMRMVPELLAQGVRVIDLAADFRLKDPAEWERWYGMPHGCPELLAEAVYGLPEVNRAAIRTARLVANPGCYPTAITLGFLPLVESGAIDPTWLIADAKSGTSGAGRKAEIGLLMAEVGESFKAYAVSGHRHLPEILQNLRLFAGAEVDLTFVPHLVPMIRGIEATLYARLINEGQDLLGLYQDRYAGEPFVDVMPRGTPDTRSVRGSNHCRIAVARQGRTVIVQAVIDNLVKGAAGQAIQNMNLMFGCNEGLGLNTLALLP</sequence>
<dbReference type="InterPro" id="IPR000534">
    <property type="entry name" value="Semialdehyde_DH_NAD-bd"/>
</dbReference>
<evidence type="ECO:0000256" key="5">
    <source>
        <dbReference type="ARBA" id="ARBA00023002"/>
    </source>
</evidence>
<dbReference type="NCBIfam" id="TIGR01850">
    <property type="entry name" value="argC"/>
    <property type="match status" value="1"/>
</dbReference>
<keyword evidence="3 7" id="KW-0028">Amino-acid biosynthesis</keyword>
<reference evidence="11" key="1">
    <citation type="submission" date="2020-01" db="EMBL/GenBank/DDBJ databases">
        <title>Caldichromatium gen. nov., sp. nov., a thermophilic purple sulfur bacterium member of the family Chromatiaceae isolated from Nakabusa hot spring, Japan.</title>
        <authorList>
            <person name="Saini M.K."/>
            <person name="Hanada S."/>
            <person name="Tank M."/>
        </authorList>
    </citation>
    <scope>NUCLEOTIDE SEQUENCE [LARGE SCALE GENOMIC DNA]</scope>
    <source>
        <strain evidence="11">No.7</strain>
    </source>
</reference>
<dbReference type="SUPFAM" id="SSF51735">
    <property type="entry name" value="NAD(P)-binding Rossmann-fold domains"/>
    <property type="match status" value="1"/>
</dbReference>
<dbReference type="InterPro" id="IPR000706">
    <property type="entry name" value="AGPR_type-1"/>
</dbReference>
<dbReference type="PANTHER" id="PTHR32338:SF10">
    <property type="entry name" value="N-ACETYL-GAMMA-GLUTAMYL-PHOSPHATE REDUCTASE, CHLOROPLASTIC-RELATED"/>
    <property type="match status" value="1"/>
</dbReference>
<dbReference type="Pfam" id="PF22698">
    <property type="entry name" value="Semialdhyde_dhC_1"/>
    <property type="match status" value="1"/>
</dbReference>
<dbReference type="KEGG" id="cjap:GWK36_12250"/>
<evidence type="ECO:0000259" key="9">
    <source>
        <dbReference type="SMART" id="SM00859"/>
    </source>
</evidence>
<comment type="function">
    <text evidence="7">Catalyzes the NADPH-dependent reduction of N-acetyl-5-glutamyl phosphate to yield N-acetyl-L-glutamate 5-semialdehyde.</text>
</comment>
<keyword evidence="2 7" id="KW-0055">Arginine biosynthesis</keyword>
<evidence type="ECO:0000256" key="6">
    <source>
        <dbReference type="ARBA" id="ARBA00050557"/>
    </source>
</evidence>
<gene>
    <name evidence="7" type="primary">argC</name>
    <name evidence="10" type="ORF">GWK36_12250</name>
</gene>
<dbReference type="CDD" id="cd23934">
    <property type="entry name" value="AGPR_1_C"/>
    <property type="match status" value="1"/>
</dbReference>
<dbReference type="Pfam" id="PF01118">
    <property type="entry name" value="Semialdhyde_dh"/>
    <property type="match status" value="1"/>
</dbReference>
<evidence type="ECO:0000256" key="1">
    <source>
        <dbReference type="ARBA" id="ARBA00004862"/>
    </source>
</evidence>
<dbReference type="InterPro" id="IPR036291">
    <property type="entry name" value="NAD(P)-bd_dom_sf"/>
</dbReference>
<dbReference type="CDD" id="cd17895">
    <property type="entry name" value="AGPR_1_N"/>
    <property type="match status" value="1"/>
</dbReference>
<dbReference type="EMBL" id="CP048029">
    <property type="protein sequence ID" value="QIK38624.1"/>
    <property type="molecule type" value="Genomic_DNA"/>
</dbReference>
<dbReference type="GO" id="GO:0003942">
    <property type="term" value="F:N-acetyl-gamma-glutamyl-phosphate reductase activity"/>
    <property type="evidence" value="ECO:0007669"/>
    <property type="project" value="UniProtKB-UniRule"/>
</dbReference>
<keyword evidence="7" id="KW-0963">Cytoplasm</keyword>
<dbReference type="InterPro" id="IPR058924">
    <property type="entry name" value="AGPR_dimerisation_dom"/>
</dbReference>
<dbReference type="Gene3D" id="3.30.360.10">
    <property type="entry name" value="Dihydrodipicolinate Reductase, domain 2"/>
    <property type="match status" value="1"/>
</dbReference>
<comment type="pathway">
    <text evidence="1 7">Amino-acid biosynthesis; L-arginine biosynthesis; N(2)-acetyl-L-ornithine from L-glutamate: step 3/4.</text>
</comment>
<evidence type="ECO:0000313" key="11">
    <source>
        <dbReference type="Proteomes" id="UP000502699"/>
    </source>
</evidence>
<organism evidence="10 11">
    <name type="scientific">Caldichromatium japonicum</name>
    <dbReference type="NCBI Taxonomy" id="2699430"/>
    <lineage>
        <taxon>Bacteria</taxon>
        <taxon>Pseudomonadati</taxon>
        <taxon>Pseudomonadota</taxon>
        <taxon>Gammaproteobacteria</taxon>
        <taxon>Chromatiales</taxon>
        <taxon>Chromatiaceae</taxon>
        <taxon>Caldichromatium</taxon>
    </lineage>
</organism>
<dbReference type="PROSITE" id="PS01224">
    <property type="entry name" value="ARGC"/>
    <property type="match status" value="1"/>
</dbReference>
<dbReference type="UniPathway" id="UPA00068">
    <property type="reaction ID" value="UER00108"/>
</dbReference>
<dbReference type="Proteomes" id="UP000502699">
    <property type="component" value="Chromosome"/>
</dbReference>
<dbReference type="SUPFAM" id="SSF55347">
    <property type="entry name" value="Glyceraldehyde-3-phosphate dehydrogenase-like, C-terminal domain"/>
    <property type="match status" value="1"/>
</dbReference>
<keyword evidence="11" id="KW-1185">Reference proteome</keyword>
<evidence type="ECO:0000256" key="2">
    <source>
        <dbReference type="ARBA" id="ARBA00022571"/>
    </source>
</evidence>
<feature type="active site" evidence="7 8">
    <location>
        <position position="149"/>
    </location>
</feature>
<dbReference type="GO" id="GO:0070401">
    <property type="term" value="F:NADP+ binding"/>
    <property type="evidence" value="ECO:0007669"/>
    <property type="project" value="InterPro"/>
</dbReference>
<dbReference type="GO" id="GO:0006526">
    <property type="term" value="P:L-arginine biosynthetic process"/>
    <property type="evidence" value="ECO:0007669"/>
    <property type="project" value="UniProtKB-UniRule"/>
</dbReference>
<evidence type="ECO:0000256" key="4">
    <source>
        <dbReference type="ARBA" id="ARBA00022857"/>
    </source>
</evidence>
<dbReference type="GO" id="GO:0005737">
    <property type="term" value="C:cytoplasm"/>
    <property type="evidence" value="ECO:0007669"/>
    <property type="project" value="UniProtKB-SubCell"/>
</dbReference>
<dbReference type="HAMAP" id="MF_00150">
    <property type="entry name" value="ArgC_type1"/>
    <property type="match status" value="1"/>
</dbReference>
<proteinExistence type="inferred from homology"/>
<comment type="subcellular location">
    <subcellularLocation>
        <location evidence="7">Cytoplasm</location>
    </subcellularLocation>
</comment>
<keyword evidence="4 7" id="KW-0521">NADP</keyword>
<comment type="similarity">
    <text evidence="7">Belongs to the NAGSA dehydrogenase family. Type 1 subfamily.</text>
</comment>
<dbReference type="InterPro" id="IPR023013">
    <property type="entry name" value="AGPR_AS"/>
</dbReference>
<evidence type="ECO:0000256" key="8">
    <source>
        <dbReference type="PROSITE-ProRule" id="PRU10010"/>
    </source>
</evidence>
<dbReference type="SMART" id="SM00859">
    <property type="entry name" value="Semialdhyde_dh"/>
    <property type="match status" value="1"/>
</dbReference>
<evidence type="ECO:0000256" key="7">
    <source>
        <dbReference type="HAMAP-Rule" id="MF_00150"/>
    </source>
</evidence>
<dbReference type="EC" id="1.2.1.38" evidence="7"/>
<protein>
    <recommendedName>
        <fullName evidence="7">N-acetyl-gamma-glutamyl-phosphate reductase</fullName>
        <shortName evidence="7">AGPR</shortName>
        <ecNumber evidence="7">1.2.1.38</ecNumber>
    </recommendedName>
    <alternativeName>
        <fullName evidence="7">N-acetyl-glutamate semialdehyde dehydrogenase</fullName>
        <shortName evidence="7">NAGSA dehydrogenase</shortName>
    </alternativeName>
</protein>
<dbReference type="GO" id="GO:0051287">
    <property type="term" value="F:NAD binding"/>
    <property type="evidence" value="ECO:0007669"/>
    <property type="project" value="InterPro"/>
</dbReference>
<evidence type="ECO:0000313" key="10">
    <source>
        <dbReference type="EMBL" id="QIK38624.1"/>
    </source>
</evidence>
<evidence type="ECO:0000256" key="3">
    <source>
        <dbReference type="ARBA" id="ARBA00022605"/>
    </source>
</evidence>
<dbReference type="RefSeq" id="WP_166271472.1">
    <property type="nucleotide sequence ID" value="NZ_CP048029.1"/>
</dbReference>